<evidence type="ECO:0000256" key="40">
    <source>
        <dbReference type="ARBA" id="ARBA00049461"/>
    </source>
</evidence>
<dbReference type="GO" id="GO:0008203">
    <property type="term" value="P:cholesterol metabolic process"/>
    <property type="evidence" value="ECO:0007669"/>
    <property type="project" value="UniProtKB-KW"/>
</dbReference>
<evidence type="ECO:0000256" key="10">
    <source>
        <dbReference type="ARBA" id="ARBA00013088"/>
    </source>
</evidence>
<evidence type="ECO:0000256" key="20">
    <source>
        <dbReference type="ARBA" id="ARBA00023098"/>
    </source>
</evidence>
<comment type="catalytic activity">
    <reaction evidence="32">
        <text>a diacylglycerol + H2O = a monoacylglycerol + a fatty acid + H(+)</text>
        <dbReference type="Rhea" id="RHEA:32731"/>
        <dbReference type="ChEBI" id="CHEBI:15377"/>
        <dbReference type="ChEBI" id="CHEBI:15378"/>
        <dbReference type="ChEBI" id="CHEBI:17408"/>
        <dbReference type="ChEBI" id="CHEBI:18035"/>
        <dbReference type="ChEBI" id="CHEBI:28868"/>
        <dbReference type="EC" id="3.1.1.79"/>
    </reaction>
</comment>
<dbReference type="EMBL" id="KQ242341">
    <property type="protein sequence ID" value="KNC79242.1"/>
    <property type="molecule type" value="Genomic_DNA"/>
</dbReference>
<keyword evidence="16" id="KW-0597">Phosphoprotein</keyword>
<keyword evidence="20" id="KW-0443">Lipid metabolism</keyword>
<evidence type="ECO:0000256" key="18">
    <source>
        <dbReference type="ARBA" id="ARBA00022801"/>
    </source>
</evidence>
<evidence type="ECO:0000256" key="19">
    <source>
        <dbReference type="ARBA" id="ARBA00022963"/>
    </source>
</evidence>
<dbReference type="GeneID" id="25908856"/>
<feature type="compositionally biased region" description="Polar residues" evidence="43">
    <location>
        <begin position="616"/>
        <end position="631"/>
    </location>
</feature>
<evidence type="ECO:0000256" key="35">
    <source>
        <dbReference type="ARBA" id="ARBA00048674"/>
    </source>
</evidence>
<comment type="catalytic activity">
    <reaction evidence="36">
        <text>all-trans-retinyl hexadecanoate + H2O = all-trans-retinol + hexadecanoate + H(+)</text>
        <dbReference type="Rhea" id="RHEA:13933"/>
        <dbReference type="ChEBI" id="CHEBI:7896"/>
        <dbReference type="ChEBI" id="CHEBI:15377"/>
        <dbReference type="ChEBI" id="CHEBI:15378"/>
        <dbReference type="ChEBI" id="CHEBI:17336"/>
        <dbReference type="ChEBI" id="CHEBI:17616"/>
    </reaction>
    <physiologicalReaction direction="left-to-right" evidence="36">
        <dbReference type="Rhea" id="RHEA:13934"/>
    </physiologicalReaction>
</comment>
<keyword evidence="47" id="KW-1185">Reference proteome</keyword>
<evidence type="ECO:0000256" key="36">
    <source>
        <dbReference type="ARBA" id="ARBA00049053"/>
    </source>
</evidence>
<dbReference type="GO" id="GO:0005829">
    <property type="term" value="C:cytosol"/>
    <property type="evidence" value="ECO:0007669"/>
    <property type="project" value="UniProtKB-SubCell"/>
</dbReference>
<evidence type="ECO:0000256" key="17">
    <source>
        <dbReference type="ARBA" id="ARBA00022677"/>
    </source>
</evidence>
<comment type="catalytic activity">
    <reaction evidence="34">
        <text>1,2-di-(9Z-octadecenoyl)-glycerol + (9Z)-octadecenoate + H(+) = 1,2,3-tri-(9Z-octadecenoyl)-glycerol + H2O</text>
        <dbReference type="Rhea" id="RHEA:38379"/>
        <dbReference type="ChEBI" id="CHEBI:15377"/>
        <dbReference type="ChEBI" id="CHEBI:15378"/>
        <dbReference type="ChEBI" id="CHEBI:30823"/>
        <dbReference type="ChEBI" id="CHEBI:52323"/>
        <dbReference type="ChEBI" id="CHEBI:53753"/>
    </reaction>
    <physiologicalReaction direction="right-to-left" evidence="34">
        <dbReference type="Rhea" id="RHEA:38381"/>
    </physiologicalReaction>
</comment>
<evidence type="ECO:0000256" key="23">
    <source>
        <dbReference type="ARBA" id="ARBA00023221"/>
    </source>
</evidence>
<dbReference type="InterPro" id="IPR013094">
    <property type="entry name" value="AB_hydrolase_3"/>
</dbReference>
<feature type="region of interest" description="Disordered" evidence="43">
    <location>
        <begin position="698"/>
        <end position="756"/>
    </location>
</feature>
<comment type="catalytic activity">
    <reaction evidence="29">
        <text>1,2-di-(9Z-octadecenoyl)-glycerol + H2O = 2-(9Z-octadecenoyl)-glycerol + (9Z)-octadecenoate + H(+)</text>
        <dbReference type="Rhea" id="RHEA:38659"/>
        <dbReference type="ChEBI" id="CHEBI:15377"/>
        <dbReference type="ChEBI" id="CHEBI:15378"/>
        <dbReference type="ChEBI" id="CHEBI:30823"/>
        <dbReference type="ChEBI" id="CHEBI:52323"/>
        <dbReference type="ChEBI" id="CHEBI:73990"/>
    </reaction>
    <physiologicalReaction direction="left-to-right" evidence="29">
        <dbReference type="Rhea" id="RHEA:38660"/>
    </physiologicalReaction>
</comment>
<organism evidence="46 47">
    <name type="scientific">Sphaeroforma arctica JP610</name>
    <dbReference type="NCBI Taxonomy" id="667725"/>
    <lineage>
        <taxon>Eukaryota</taxon>
        <taxon>Ichthyosporea</taxon>
        <taxon>Ichthyophonida</taxon>
        <taxon>Sphaeroforma</taxon>
    </lineage>
</organism>
<dbReference type="InterPro" id="IPR002168">
    <property type="entry name" value="Lipase_GDXG_HIS_AS"/>
</dbReference>
<proteinExistence type="inferred from homology"/>
<dbReference type="PROSITE" id="PS01173">
    <property type="entry name" value="LIPASE_GDXG_HIS"/>
    <property type="match status" value="1"/>
</dbReference>
<evidence type="ECO:0000256" key="26">
    <source>
        <dbReference type="ARBA" id="ARBA00031112"/>
    </source>
</evidence>
<comment type="catalytic activity">
    <reaction evidence="41">
        <text>1,2-di-(9Z-octadecenoyl)-sn-glycerol + H2O = (9Z-octadecenoyl)-glycerol + (9Z)-octadecenoate + H(+)</text>
        <dbReference type="Rhea" id="RHEA:39935"/>
        <dbReference type="ChEBI" id="CHEBI:15377"/>
        <dbReference type="ChEBI" id="CHEBI:15378"/>
        <dbReference type="ChEBI" id="CHEBI:30823"/>
        <dbReference type="ChEBI" id="CHEBI:52333"/>
        <dbReference type="ChEBI" id="CHEBI:75937"/>
    </reaction>
    <physiologicalReaction direction="left-to-right" evidence="41">
        <dbReference type="Rhea" id="RHEA:39936"/>
    </physiologicalReaction>
</comment>
<evidence type="ECO:0000256" key="30">
    <source>
        <dbReference type="ARBA" id="ARBA00047476"/>
    </source>
</evidence>
<sequence length="775" mass="84411">MKKGVKNSISNAQARTFELVEDYNNILEMLHQILALAVKGHGISPSTGREAKEQLKGDRMDKALSVQSIDCAKDTNSTPPGEPPSCTDDMHNTIPTQALDPSSLITEDAINVTNNTLSVEALDSLPAAANGLSRATTPTPSDELASLFFGNVIQELITLTMAMPRHHFYGMRFGFQYPKAMVKVFDVILTAMASFSHVKDTQRSLAQMNFSNLISSVRNNAEMLIDKRIRGNVMSEIGMKQDISLLKSFWDLTENTPAKHAGKILAPFVAINRVLLIPAEEVLVSNGDGTAVKIVFPPDSSKPEGFKDVQVRLISYAWNDGQVFETKHLHRYEQFYKENKSKFTAAVSPGLVIHFHGGGFLSQSSQSHEIYLRHWAKTIGVPILSVDYSLAPEFPYPRALNECFHVYCWALANAHMLGSSAERVVLAGDSAGGNLTLVVALKALLENVQLPTALMPVYPCTYMCELSSPARLLSIMDPLLPLGVLFACMESYTTPEQRDKYDVLLSPALASDSLLRQLPPVYLAAAELDPLLDDSVTLAHRLYGIGHPMEYRVFEQLPHGFLSLVGHSEDCRAGAAVLEGWLMQMLHTKDDQNIPESHESLNIGTLRDSDSALPGSRSSGEVNVDSSQSLDIRNRPGEQSPGGRSAPESTSSFFDDIMSFTAKGITTGINGINEKMNALNQTLDQNMMGFSTGTVKSVPSMTHNSLSQRGASQGSQKGVKMTSTSPTVQSPIGHLKSQNSDSSHDVPLNSMRGGNSLNSVKITISKDSLNAKEVT</sequence>
<dbReference type="RefSeq" id="XP_014153144.1">
    <property type="nucleotide sequence ID" value="XM_014297669.1"/>
</dbReference>
<evidence type="ECO:0000256" key="4">
    <source>
        <dbReference type="ARBA" id="ARBA00004345"/>
    </source>
</evidence>
<dbReference type="GO" id="GO:0047372">
    <property type="term" value="F:monoacylglycerol lipase activity"/>
    <property type="evidence" value="ECO:0007669"/>
    <property type="project" value="UniProtKB-EC"/>
</dbReference>
<comment type="similarity">
    <text evidence="9">Belongs to the 'GDXG' lipolytic enzyme family.</text>
</comment>
<protein>
    <recommendedName>
        <fullName evidence="12">Hormone-sensitive lipase</fullName>
        <ecNumber evidence="11">3.1.1.23</ecNumber>
        <ecNumber evidence="10">3.1.1.79</ecNumber>
    </recommendedName>
    <alternativeName>
        <fullName evidence="26">Monoacylglycerol lipase LIPE</fullName>
    </alternativeName>
    <alternativeName>
        <fullName evidence="25">Retinyl ester hydrolase</fullName>
    </alternativeName>
</protein>
<evidence type="ECO:0000256" key="8">
    <source>
        <dbReference type="ARBA" id="ARBA00005189"/>
    </source>
</evidence>
<evidence type="ECO:0000256" key="11">
    <source>
        <dbReference type="ARBA" id="ARBA00013254"/>
    </source>
</evidence>
<gene>
    <name evidence="46" type="ORF">SARC_08352</name>
</gene>
<keyword evidence="13" id="KW-1003">Cell membrane</keyword>
<comment type="catalytic activity">
    <reaction evidence="28">
        <text>1-(9Z-octadecenoyl)-glycerol + H2O = glycerol + (9Z)-octadecenoate + H(+)</text>
        <dbReference type="Rhea" id="RHEA:38487"/>
        <dbReference type="ChEBI" id="CHEBI:15377"/>
        <dbReference type="ChEBI" id="CHEBI:15378"/>
        <dbReference type="ChEBI" id="CHEBI:17754"/>
        <dbReference type="ChEBI" id="CHEBI:30823"/>
        <dbReference type="ChEBI" id="CHEBI:75342"/>
    </reaction>
    <physiologicalReaction direction="left-to-right" evidence="28">
        <dbReference type="Rhea" id="RHEA:38488"/>
    </physiologicalReaction>
</comment>
<accession>A0A0L0FR06</accession>
<evidence type="ECO:0000256" key="9">
    <source>
        <dbReference type="ARBA" id="ARBA00010515"/>
    </source>
</evidence>
<feature type="compositionally biased region" description="Polar residues" evidence="43">
    <location>
        <begin position="698"/>
        <end position="741"/>
    </location>
</feature>
<comment type="catalytic activity">
    <reaction evidence="35">
        <text>1,2-di-(9Z-octadecenoyl)-glycerol + H2O = (9Z-octadecenoyl)-glycerol + (9Z)-octadecenoate + H(+)</text>
        <dbReference type="Rhea" id="RHEA:38455"/>
        <dbReference type="ChEBI" id="CHEBI:15377"/>
        <dbReference type="ChEBI" id="CHEBI:15378"/>
        <dbReference type="ChEBI" id="CHEBI:30823"/>
        <dbReference type="ChEBI" id="CHEBI:52323"/>
        <dbReference type="ChEBI" id="CHEBI:75937"/>
    </reaction>
    <physiologicalReaction direction="left-to-right" evidence="35">
        <dbReference type="Rhea" id="RHEA:38456"/>
    </physiologicalReaction>
</comment>
<keyword evidence="23" id="KW-0753">Steroid metabolism</keyword>
<dbReference type="STRING" id="667725.A0A0L0FR06"/>
<evidence type="ECO:0000256" key="5">
    <source>
        <dbReference type="ARBA" id="ARBA00004502"/>
    </source>
</evidence>
<evidence type="ECO:0000256" key="24">
    <source>
        <dbReference type="ARBA" id="ARBA00023406"/>
    </source>
</evidence>
<dbReference type="AlphaFoldDB" id="A0A0L0FR06"/>
<dbReference type="InterPro" id="IPR010468">
    <property type="entry name" value="HSL_N"/>
</dbReference>
<comment type="catalytic activity">
    <reaction evidence="39">
        <text>1,3-di-(9Z-octadecenoyl)-glycerol + H2O = 1-(9Z-octadecenoyl)-glycerol + (9Z)-octadecenoate + H(+)</text>
        <dbReference type="Rhea" id="RHEA:39939"/>
        <dbReference type="ChEBI" id="CHEBI:15377"/>
        <dbReference type="ChEBI" id="CHEBI:15378"/>
        <dbReference type="ChEBI" id="CHEBI:30823"/>
        <dbReference type="ChEBI" id="CHEBI:75342"/>
        <dbReference type="ChEBI" id="CHEBI:75735"/>
    </reaction>
    <physiologicalReaction direction="left-to-right" evidence="39">
        <dbReference type="Rhea" id="RHEA:39940"/>
    </physiologicalReaction>
</comment>
<dbReference type="EC" id="3.1.1.79" evidence="10"/>
<evidence type="ECO:0000259" key="44">
    <source>
        <dbReference type="Pfam" id="PF06350"/>
    </source>
</evidence>
<dbReference type="UniPathway" id="UPA00256"/>
<dbReference type="eggNOG" id="KOG4388">
    <property type="taxonomic scope" value="Eukaryota"/>
</dbReference>
<comment type="catalytic activity">
    <reaction evidence="33">
        <text>1,2,3-tri-(9Z-octadecenoyl)-glycerol + H2O = di-(9Z)-octadecenoylglycerol + (9Z)-octadecenoate + H(+)</text>
        <dbReference type="Rhea" id="RHEA:38575"/>
        <dbReference type="ChEBI" id="CHEBI:15377"/>
        <dbReference type="ChEBI" id="CHEBI:15378"/>
        <dbReference type="ChEBI" id="CHEBI:30823"/>
        <dbReference type="ChEBI" id="CHEBI:53753"/>
        <dbReference type="ChEBI" id="CHEBI:75945"/>
    </reaction>
    <physiologicalReaction direction="left-to-right" evidence="33">
        <dbReference type="Rhea" id="RHEA:38576"/>
    </physiologicalReaction>
</comment>
<keyword evidence="22" id="KW-1207">Sterol metabolism</keyword>
<evidence type="ECO:0000256" key="16">
    <source>
        <dbReference type="ARBA" id="ARBA00022553"/>
    </source>
</evidence>
<feature type="compositionally biased region" description="Basic and acidic residues" evidence="43">
    <location>
        <begin position="49"/>
        <end position="61"/>
    </location>
</feature>
<evidence type="ECO:0000256" key="39">
    <source>
        <dbReference type="ARBA" id="ARBA00049372"/>
    </source>
</evidence>
<evidence type="ECO:0000256" key="15">
    <source>
        <dbReference type="ARBA" id="ARBA00022548"/>
    </source>
</evidence>
<evidence type="ECO:0000256" key="22">
    <source>
        <dbReference type="ARBA" id="ARBA00023166"/>
    </source>
</evidence>
<evidence type="ECO:0000256" key="42">
    <source>
        <dbReference type="PROSITE-ProRule" id="PRU10038"/>
    </source>
</evidence>
<dbReference type="GO" id="GO:0004771">
    <property type="term" value="F:sterol ester esterase activity"/>
    <property type="evidence" value="ECO:0007669"/>
    <property type="project" value="TreeGrafter"/>
</dbReference>
<evidence type="ECO:0000256" key="25">
    <source>
        <dbReference type="ARBA" id="ARBA00030031"/>
    </source>
</evidence>
<dbReference type="GO" id="GO:0004806">
    <property type="term" value="F:triacylglycerol lipase activity"/>
    <property type="evidence" value="ECO:0007669"/>
    <property type="project" value="TreeGrafter"/>
</dbReference>
<evidence type="ECO:0000256" key="1">
    <source>
        <dbReference type="ARBA" id="ARBA00000803"/>
    </source>
</evidence>
<evidence type="ECO:0000256" key="31">
    <source>
        <dbReference type="ARBA" id="ARBA00047653"/>
    </source>
</evidence>
<evidence type="ECO:0000256" key="12">
    <source>
        <dbReference type="ARBA" id="ARBA00015845"/>
    </source>
</evidence>
<evidence type="ECO:0000256" key="41">
    <source>
        <dbReference type="ARBA" id="ARBA00049519"/>
    </source>
</evidence>
<evidence type="ECO:0000256" key="33">
    <source>
        <dbReference type="ARBA" id="ARBA00048386"/>
    </source>
</evidence>
<dbReference type="InterPro" id="IPR029058">
    <property type="entry name" value="AB_hydrolase_fold"/>
</dbReference>
<comment type="catalytic activity">
    <reaction evidence="30">
        <text>2-(5Z,8Z,11Z,14Z-eicosatetraenoyl)-glycerol + H2O = glycerol + (5Z,8Z,11Z,14Z)-eicosatetraenoate + H(+)</text>
        <dbReference type="Rhea" id="RHEA:26132"/>
        <dbReference type="ChEBI" id="CHEBI:15377"/>
        <dbReference type="ChEBI" id="CHEBI:15378"/>
        <dbReference type="ChEBI" id="CHEBI:17754"/>
        <dbReference type="ChEBI" id="CHEBI:32395"/>
        <dbReference type="ChEBI" id="CHEBI:52392"/>
    </reaction>
    <physiologicalReaction direction="left-to-right" evidence="30">
        <dbReference type="Rhea" id="RHEA:26133"/>
    </physiologicalReaction>
</comment>
<comment type="catalytic activity">
    <reaction evidence="38">
        <text>a monoacylglycerol + H2O = glycerol + a fatty acid + H(+)</text>
        <dbReference type="Rhea" id="RHEA:15245"/>
        <dbReference type="ChEBI" id="CHEBI:15377"/>
        <dbReference type="ChEBI" id="CHEBI:15378"/>
        <dbReference type="ChEBI" id="CHEBI:17408"/>
        <dbReference type="ChEBI" id="CHEBI:17754"/>
        <dbReference type="ChEBI" id="CHEBI:28868"/>
        <dbReference type="EC" id="3.1.1.79"/>
    </reaction>
</comment>
<dbReference type="PANTHER" id="PTHR23025">
    <property type="entry name" value="TRIACYLGLYCEROL LIPASE"/>
    <property type="match status" value="1"/>
</dbReference>
<name>A0A0L0FR06_9EUKA</name>
<comment type="catalytic activity">
    <reaction evidence="40">
        <text>2-(9Z-octadecenoyl)-glycerol + H2O = glycerol + (9Z)-octadecenoate + H(+)</text>
        <dbReference type="Rhea" id="RHEA:38491"/>
        <dbReference type="ChEBI" id="CHEBI:15377"/>
        <dbReference type="ChEBI" id="CHEBI:15378"/>
        <dbReference type="ChEBI" id="CHEBI:17754"/>
        <dbReference type="ChEBI" id="CHEBI:30823"/>
        <dbReference type="ChEBI" id="CHEBI:73990"/>
    </reaction>
    <physiologicalReaction direction="left-to-right" evidence="40">
        <dbReference type="Rhea" id="RHEA:38492"/>
    </physiologicalReaction>
</comment>
<comment type="subcellular location">
    <subcellularLocation>
        <location evidence="3">Cell membrane</location>
    </subcellularLocation>
    <subcellularLocation>
        <location evidence="6">Cytoplasm</location>
        <location evidence="6">Cytosol</location>
    </subcellularLocation>
    <subcellularLocation>
        <location evidence="5">Lipid droplet</location>
    </subcellularLocation>
    <subcellularLocation>
        <location evidence="4">Membrane</location>
        <location evidence="4">Caveola</location>
    </subcellularLocation>
</comment>
<feature type="region of interest" description="Disordered" evidence="43">
    <location>
        <begin position="42"/>
        <end position="61"/>
    </location>
</feature>
<dbReference type="PROSITE" id="PS01174">
    <property type="entry name" value="LIPASE_GDXG_SER"/>
    <property type="match status" value="1"/>
</dbReference>
<feature type="active site" evidence="42">
    <location>
        <position position="430"/>
    </location>
</feature>
<evidence type="ECO:0000256" key="28">
    <source>
        <dbReference type="ARBA" id="ARBA00047438"/>
    </source>
</evidence>
<keyword evidence="14" id="KW-0963">Cytoplasm</keyword>
<dbReference type="Gene3D" id="3.40.50.1820">
    <property type="entry name" value="alpha/beta hydrolase"/>
    <property type="match status" value="1"/>
</dbReference>
<feature type="region of interest" description="Disordered" evidence="43">
    <location>
        <begin position="605"/>
        <end position="651"/>
    </location>
</feature>
<feature type="region of interest" description="Disordered" evidence="43">
    <location>
        <begin position="71"/>
        <end position="91"/>
    </location>
</feature>
<dbReference type="Proteomes" id="UP000054560">
    <property type="component" value="Unassembled WGS sequence"/>
</dbReference>
<dbReference type="Pfam" id="PF06350">
    <property type="entry name" value="HSL_N"/>
    <property type="match status" value="1"/>
</dbReference>
<keyword evidence="19" id="KW-0442">Lipid degradation</keyword>
<evidence type="ECO:0000256" key="32">
    <source>
        <dbReference type="ARBA" id="ARBA00047674"/>
    </source>
</evidence>
<evidence type="ECO:0000256" key="37">
    <source>
        <dbReference type="ARBA" id="ARBA00049143"/>
    </source>
</evidence>
<dbReference type="GO" id="GO:0019433">
    <property type="term" value="P:triglyceride catabolic process"/>
    <property type="evidence" value="ECO:0007669"/>
    <property type="project" value="UniProtKB-UniPathway"/>
</dbReference>
<comment type="catalytic activity">
    <reaction evidence="2">
        <text>Hydrolyzes glycerol monoesters of long-chain fatty acids.</text>
        <dbReference type="EC" id="3.1.1.23"/>
    </reaction>
</comment>
<keyword evidence="17" id="KW-0551">Lipid droplet</keyword>
<keyword evidence="15" id="KW-0153">Cholesterol metabolism</keyword>
<evidence type="ECO:0000256" key="14">
    <source>
        <dbReference type="ARBA" id="ARBA00022490"/>
    </source>
</evidence>
<evidence type="ECO:0000256" key="13">
    <source>
        <dbReference type="ARBA" id="ARBA00022475"/>
    </source>
</evidence>
<evidence type="ECO:0000256" key="34">
    <source>
        <dbReference type="ARBA" id="ARBA00048657"/>
    </source>
</evidence>
<evidence type="ECO:0000313" key="46">
    <source>
        <dbReference type="EMBL" id="KNC79242.1"/>
    </source>
</evidence>
<dbReference type="OrthoDB" id="408631at2759"/>
<keyword evidence="18" id="KW-0378">Hydrolase</keyword>
<dbReference type="Pfam" id="PF07859">
    <property type="entry name" value="Abhydrolase_3"/>
    <property type="match status" value="1"/>
</dbReference>
<comment type="catalytic activity">
    <reaction evidence="37">
        <text>2,3-di-(9Z)-octadecenoyl-sn-glycerol + H2O = 2-(9Z-octadecenoyl)-glycerol + (9Z)-octadecenoate + H(+)</text>
        <dbReference type="Rhea" id="RHEA:38383"/>
        <dbReference type="ChEBI" id="CHEBI:15377"/>
        <dbReference type="ChEBI" id="CHEBI:15378"/>
        <dbReference type="ChEBI" id="CHEBI:30823"/>
        <dbReference type="ChEBI" id="CHEBI:73990"/>
        <dbReference type="ChEBI" id="CHEBI:75824"/>
    </reaction>
    <physiologicalReaction direction="left-to-right" evidence="37">
        <dbReference type="Rhea" id="RHEA:38384"/>
    </physiologicalReaction>
</comment>
<keyword evidence="21" id="KW-0472">Membrane</keyword>
<evidence type="ECO:0000256" key="21">
    <source>
        <dbReference type="ARBA" id="ARBA00023136"/>
    </source>
</evidence>
<dbReference type="PANTHER" id="PTHR23025:SF3">
    <property type="entry name" value="HORMONE-SENSITIVE LIPASE"/>
    <property type="match status" value="1"/>
</dbReference>
<evidence type="ECO:0000259" key="45">
    <source>
        <dbReference type="Pfam" id="PF07859"/>
    </source>
</evidence>
<evidence type="ECO:0000256" key="27">
    <source>
        <dbReference type="ARBA" id="ARBA00046695"/>
    </source>
</evidence>
<evidence type="ECO:0000256" key="38">
    <source>
        <dbReference type="ARBA" id="ARBA00049208"/>
    </source>
</evidence>
<comment type="catalytic activity">
    <reaction evidence="31">
        <text>cholesteryl (9Z-octadecenoate) + H2O = cholesterol + (9Z)-octadecenoate + H(+)</text>
        <dbReference type="Rhea" id="RHEA:33875"/>
        <dbReference type="ChEBI" id="CHEBI:15377"/>
        <dbReference type="ChEBI" id="CHEBI:15378"/>
        <dbReference type="ChEBI" id="CHEBI:16113"/>
        <dbReference type="ChEBI" id="CHEBI:30823"/>
        <dbReference type="ChEBI" id="CHEBI:46898"/>
    </reaction>
    <physiologicalReaction direction="left-to-right" evidence="31">
        <dbReference type="Rhea" id="RHEA:33876"/>
    </physiologicalReaction>
</comment>
<reference evidence="46 47" key="1">
    <citation type="submission" date="2011-02" db="EMBL/GenBank/DDBJ databases">
        <title>The Genome Sequence of Sphaeroforma arctica JP610.</title>
        <authorList>
            <consortium name="The Broad Institute Genome Sequencing Platform"/>
            <person name="Russ C."/>
            <person name="Cuomo C."/>
            <person name="Young S.K."/>
            <person name="Zeng Q."/>
            <person name="Gargeya S."/>
            <person name="Alvarado L."/>
            <person name="Berlin A."/>
            <person name="Chapman S.B."/>
            <person name="Chen Z."/>
            <person name="Freedman E."/>
            <person name="Gellesch M."/>
            <person name="Goldberg J."/>
            <person name="Griggs A."/>
            <person name="Gujja S."/>
            <person name="Heilman E."/>
            <person name="Heiman D."/>
            <person name="Howarth C."/>
            <person name="Mehta T."/>
            <person name="Neiman D."/>
            <person name="Pearson M."/>
            <person name="Roberts A."/>
            <person name="Saif S."/>
            <person name="Shea T."/>
            <person name="Shenoy N."/>
            <person name="Sisk P."/>
            <person name="Stolte C."/>
            <person name="Sykes S."/>
            <person name="White J."/>
            <person name="Yandava C."/>
            <person name="Burger G."/>
            <person name="Gray M.W."/>
            <person name="Holland P.W.H."/>
            <person name="King N."/>
            <person name="Lang F.B.F."/>
            <person name="Roger A.J."/>
            <person name="Ruiz-Trillo I."/>
            <person name="Haas B."/>
            <person name="Nusbaum C."/>
            <person name="Birren B."/>
        </authorList>
    </citation>
    <scope>NUCLEOTIDE SEQUENCE [LARGE SCALE GENOMIC DNA]</scope>
    <source>
        <strain evidence="46 47">JP610</strain>
    </source>
</reference>
<evidence type="ECO:0000256" key="2">
    <source>
        <dbReference type="ARBA" id="ARBA00001613"/>
    </source>
</evidence>
<dbReference type="GO" id="GO:0005901">
    <property type="term" value="C:caveola"/>
    <property type="evidence" value="ECO:0007669"/>
    <property type="project" value="UniProtKB-SubCell"/>
</dbReference>
<feature type="domain" description="Hormone-sensitive lipase N-terminal" evidence="44">
    <location>
        <begin position="122"/>
        <end position="322"/>
    </location>
</feature>
<comment type="pathway">
    <text evidence="8">Lipid metabolism.</text>
</comment>
<dbReference type="InterPro" id="IPR033140">
    <property type="entry name" value="Lipase_GDXG_put_SER_AS"/>
</dbReference>
<comment type="catalytic activity">
    <reaction evidence="24">
        <text>1-O-hexadecyl-2-acetyl-sn-glycerol + H2O = 1-O-hexadecyl-sn-glycerol + acetate + H(+)</text>
        <dbReference type="Rhea" id="RHEA:38563"/>
        <dbReference type="ChEBI" id="CHEBI:15377"/>
        <dbReference type="ChEBI" id="CHEBI:15378"/>
        <dbReference type="ChEBI" id="CHEBI:30089"/>
        <dbReference type="ChEBI" id="CHEBI:34115"/>
        <dbReference type="ChEBI" id="CHEBI:75936"/>
    </reaction>
    <physiologicalReaction direction="left-to-right" evidence="24">
        <dbReference type="Rhea" id="RHEA:38564"/>
    </physiologicalReaction>
</comment>
<evidence type="ECO:0000256" key="29">
    <source>
        <dbReference type="ARBA" id="ARBA00047458"/>
    </source>
</evidence>
<evidence type="ECO:0000256" key="43">
    <source>
        <dbReference type="SAM" id="MobiDB-lite"/>
    </source>
</evidence>
<evidence type="ECO:0000313" key="47">
    <source>
        <dbReference type="Proteomes" id="UP000054560"/>
    </source>
</evidence>
<dbReference type="EC" id="3.1.1.23" evidence="11"/>
<comment type="catalytic activity">
    <reaction evidence="1">
        <text>a triacylglycerol + H2O = a diacylglycerol + a fatty acid + H(+)</text>
        <dbReference type="Rhea" id="RHEA:12044"/>
        <dbReference type="ChEBI" id="CHEBI:15377"/>
        <dbReference type="ChEBI" id="CHEBI:15378"/>
        <dbReference type="ChEBI" id="CHEBI:17855"/>
        <dbReference type="ChEBI" id="CHEBI:18035"/>
        <dbReference type="ChEBI" id="CHEBI:28868"/>
        <dbReference type="EC" id="3.1.1.79"/>
    </reaction>
</comment>
<dbReference type="GO" id="GO:0005811">
    <property type="term" value="C:lipid droplet"/>
    <property type="evidence" value="ECO:0007669"/>
    <property type="project" value="UniProtKB-SubCell"/>
</dbReference>
<evidence type="ECO:0000256" key="3">
    <source>
        <dbReference type="ARBA" id="ARBA00004236"/>
    </source>
</evidence>
<evidence type="ECO:0000256" key="7">
    <source>
        <dbReference type="ARBA" id="ARBA00004879"/>
    </source>
</evidence>
<feature type="domain" description="Alpha/beta hydrolase fold-3" evidence="45">
    <location>
        <begin position="352"/>
        <end position="562"/>
    </location>
</feature>
<comment type="pathway">
    <text evidence="7">Glycerolipid metabolism; triacylglycerol degradation.</text>
</comment>
<comment type="subunit">
    <text evidence="27">Monomer and homodimer. Interacts with CAVIN1 in the adipocyte cytoplasm. Interacts with PLIN5.</text>
</comment>
<dbReference type="SUPFAM" id="SSF53474">
    <property type="entry name" value="alpha/beta-Hydrolases"/>
    <property type="match status" value="1"/>
</dbReference>
<evidence type="ECO:0000256" key="6">
    <source>
        <dbReference type="ARBA" id="ARBA00004514"/>
    </source>
</evidence>